<reference evidence="1" key="1">
    <citation type="submission" date="2024-09" db="EMBL/GenBank/DDBJ databases">
        <title>Black Yeasts Isolated from many extreme environments.</title>
        <authorList>
            <person name="Coleine C."/>
            <person name="Stajich J.E."/>
            <person name="Selbmann L."/>
        </authorList>
    </citation>
    <scope>NUCLEOTIDE SEQUENCE</scope>
    <source>
        <strain evidence="1">CCFEE 5737</strain>
    </source>
</reference>
<gene>
    <name evidence="1" type="ORF">LTS18_011329</name>
</gene>
<keyword evidence="2" id="KW-1185">Reference proteome</keyword>
<protein>
    <submittedName>
        <fullName evidence="1">Uncharacterized protein</fullName>
    </submittedName>
</protein>
<name>A0ACC3D9I1_9PEZI</name>
<proteinExistence type="predicted"/>
<accession>A0ACC3D9I1</accession>
<evidence type="ECO:0000313" key="2">
    <source>
        <dbReference type="Proteomes" id="UP001186974"/>
    </source>
</evidence>
<comment type="caution">
    <text evidence="1">The sequence shown here is derived from an EMBL/GenBank/DDBJ whole genome shotgun (WGS) entry which is preliminary data.</text>
</comment>
<organism evidence="1 2">
    <name type="scientific">Coniosporium uncinatum</name>
    <dbReference type="NCBI Taxonomy" id="93489"/>
    <lineage>
        <taxon>Eukaryota</taxon>
        <taxon>Fungi</taxon>
        <taxon>Dikarya</taxon>
        <taxon>Ascomycota</taxon>
        <taxon>Pezizomycotina</taxon>
        <taxon>Dothideomycetes</taxon>
        <taxon>Dothideomycetes incertae sedis</taxon>
        <taxon>Coniosporium</taxon>
    </lineage>
</organism>
<dbReference type="EMBL" id="JAWDJW010006660">
    <property type="protein sequence ID" value="KAK3063968.1"/>
    <property type="molecule type" value="Genomic_DNA"/>
</dbReference>
<sequence>MSTMRALVSTEGKTAQVKDIPIPTPAEGEILVKVHHVAQNPTDWKAMRAVPPGRIIGCDFSGTIEDPNGSSWRKSQRVAGFVHGTWAEPTRGSFAEYLVTEKDVVYEVPESASWEDAAAVPLAFATAVQAMEQRLKLPEPSRPTKDSFPLFINGGTSSVGKYAIQLAKLSGLFVVASGSKKNHELLKELGADACVDYKDEDWPQQVRKLTHDKLEHAFDCIAEGGSVEKITKAMSPSKGGHTVTLLPISDETKKTSADTNSKVKLESTIVYTVFGRELHYGVFDNQGAPRPKDKAVWVKYLSLLPELLSSKKIKANRIKSMEGGLDGILEGFEMHSAGKVSAEKLCYQVGQ</sequence>
<evidence type="ECO:0000313" key="1">
    <source>
        <dbReference type="EMBL" id="KAK3063968.1"/>
    </source>
</evidence>
<dbReference type="Proteomes" id="UP001186974">
    <property type="component" value="Unassembled WGS sequence"/>
</dbReference>